<evidence type="ECO:0000256" key="9">
    <source>
        <dbReference type="SAM" id="Coils"/>
    </source>
</evidence>
<protein>
    <recommendedName>
        <fullName evidence="2">histidine kinase</fullName>
        <ecNumber evidence="2">2.7.13.3</ecNumber>
    </recommendedName>
</protein>
<dbReference type="GO" id="GO:0046983">
    <property type="term" value="F:protein dimerization activity"/>
    <property type="evidence" value="ECO:0007669"/>
    <property type="project" value="InterPro"/>
</dbReference>
<organism evidence="12 13">
    <name type="scientific">Streptomyces rubrogriseus</name>
    <dbReference type="NCBI Taxonomy" id="194673"/>
    <lineage>
        <taxon>Bacteria</taxon>
        <taxon>Bacillati</taxon>
        <taxon>Actinomycetota</taxon>
        <taxon>Actinomycetes</taxon>
        <taxon>Kitasatosporales</taxon>
        <taxon>Streptomycetaceae</taxon>
        <taxon>Streptomyces</taxon>
        <taxon>Streptomyces violaceoruber group</taxon>
    </lineage>
</organism>
<evidence type="ECO:0000259" key="10">
    <source>
        <dbReference type="Pfam" id="PF07730"/>
    </source>
</evidence>
<evidence type="ECO:0000256" key="3">
    <source>
        <dbReference type="ARBA" id="ARBA00022553"/>
    </source>
</evidence>
<dbReference type="Pfam" id="PF23539">
    <property type="entry name" value="DUF7134"/>
    <property type="match status" value="1"/>
</dbReference>
<evidence type="ECO:0000259" key="11">
    <source>
        <dbReference type="Pfam" id="PF23539"/>
    </source>
</evidence>
<dbReference type="PANTHER" id="PTHR24421:SF10">
    <property type="entry name" value="NITRATE_NITRITE SENSOR PROTEIN NARQ"/>
    <property type="match status" value="1"/>
</dbReference>
<dbReference type="Gene3D" id="1.20.5.1930">
    <property type="match status" value="1"/>
</dbReference>
<feature type="coiled-coil region" evidence="9">
    <location>
        <begin position="175"/>
        <end position="202"/>
    </location>
</feature>
<evidence type="ECO:0000256" key="1">
    <source>
        <dbReference type="ARBA" id="ARBA00000085"/>
    </source>
</evidence>
<comment type="caution">
    <text evidence="12">The sequence shown here is derived from an EMBL/GenBank/DDBJ whole genome shotgun (WGS) entry which is preliminary data.</text>
</comment>
<evidence type="ECO:0000313" key="13">
    <source>
        <dbReference type="Proteomes" id="UP000475666"/>
    </source>
</evidence>
<proteinExistence type="predicted"/>
<keyword evidence="8" id="KW-0902">Two-component regulatory system</keyword>
<dbReference type="RefSeq" id="WP_164278537.1">
    <property type="nucleotide sequence ID" value="NZ_JAAGMQ010000943.1"/>
</dbReference>
<sequence>MHPTTEAASRPRVGERVIAAINRDPRTAPHGTRNDAVLAAVLLVGAVGLALLTHEAQRPDVVGWTLLVAAHVPIVWRRRHPLLALAALVAVVAPYHAMDNNHTAVGPASYVALYTLAVTGRPLRTIVTGVAVLTVSVSIMLTVNTHQALELLRISGWVVAILFCGIDIRYYRQYVAAIVERAERAERTREEEARRRVAEERLRVARDLHDLLAHSITLIGVQTSVAAHVLTADPERLDRAAVAKALDDIAETCRSARGELRTTLEVLRTQDAAAVPDARGPLPGLSGLPDLAVSAR</sequence>
<keyword evidence="3" id="KW-0597">Phosphoprotein</keyword>
<feature type="domain" description="Signal transduction histidine kinase subgroup 3 dimerisation and phosphoacceptor" evidence="10">
    <location>
        <begin position="200"/>
        <end position="271"/>
    </location>
</feature>
<reference evidence="12 13" key="1">
    <citation type="submission" date="2020-01" db="EMBL/GenBank/DDBJ databases">
        <title>Insect and environment-associated Actinomycetes.</title>
        <authorList>
            <person name="Currrie C."/>
            <person name="Chevrette M."/>
            <person name="Carlson C."/>
            <person name="Stubbendieck R."/>
            <person name="Wendt-Pienkowski E."/>
        </authorList>
    </citation>
    <scope>NUCLEOTIDE SEQUENCE [LARGE SCALE GENOMIC DNA]</scope>
    <source>
        <strain evidence="12 13">SID7739</strain>
    </source>
</reference>
<name>A0A6G3TME3_9ACTN</name>
<keyword evidence="7" id="KW-0067">ATP-binding</keyword>
<gene>
    <name evidence="12" type="ORF">G3I66_31650</name>
</gene>
<comment type="catalytic activity">
    <reaction evidence="1">
        <text>ATP + protein L-histidine = ADP + protein N-phospho-L-histidine.</text>
        <dbReference type="EC" id="2.7.13.3"/>
    </reaction>
</comment>
<evidence type="ECO:0000256" key="5">
    <source>
        <dbReference type="ARBA" id="ARBA00022741"/>
    </source>
</evidence>
<dbReference type="GO" id="GO:0005524">
    <property type="term" value="F:ATP binding"/>
    <property type="evidence" value="ECO:0007669"/>
    <property type="project" value="UniProtKB-KW"/>
</dbReference>
<evidence type="ECO:0000256" key="4">
    <source>
        <dbReference type="ARBA" id="ARBA00022679"/>
    </source>
</evidence>
<feature type="non-terminal residue" evidence="12">
    <location>
        <position position="296"/>
    </location>
</feature>
<evidence type="ECO:0000313" key="12">
    <source>
        <dbReference type="EMBL" id="NEC37696.1"/>
    </source>
</evidence>
<keyword evidence="5" id="KW-0547">Nucleotide-binding</keyword>
<dbReference type="EMBL" id="JAAGMQ010000943">
    <property type="protein sequence ID" value="NEC37696.1"/>
    <property type="molecule type" value="Genomic_DNA"/>
</dbReference>
<dbReference type="InterPro" id="IPR011712">
    <property type="entry name" value="Sig_transdc_His_kin_sub3_dim/P"/>
</dbReference>
<dbReference type="InterPro" id="IPR055558">
    <property type="entry name" value="DUF7134"/>
</dbReference>
<keyword evidence="9" id="KW-0175">Coiled coil</keyword>
<feature type="domain" description="DUF7134" evidence="11">
    <location>
        <begin position="30"/>
        <end position="147"/>
    </location>
</feature>
<dbReference type="AlphaFoldDB" id="A0A6G3TME3"/>
<keyword evidence="4" id="KW-0808">Transferase</keyword>
<keyword evidence="6 12" id="KW-0418">Kinase</keyword>
<dbReference type="Proteomes" id="UP000475666">
    <property type="component" value="Unassembled WGS sequence"/>
</dbReference>
<evidence type="ECO:0000256" key="2">
    <source>
        <dbReference type="ARBA" id="ARBA00012438"/>
    </source>
</evidence>
<dbReference type="GO" id="GO:0000155">
    <property type="term" value="F:phosphorelay sensor kinase activity"/>
    <property type="evidence" value="ECO:0007669"/>
    <property type="project" value="InterPro"/>
</dbReference>
<evidence type="ECO:0000256" key="8">
    <source>
        <dbReference type="ARBA" id="ARBA00023012"/>
    </source>
</evidence>
<evidence type="ECO:0000256" key="6">
    <source>
        <dbReference type="ARBA" id="ARBA00022777"/>
    </source>
</evidence>
<dbReference type="EC" id="2.7.13.3" evidence="2"/>
<dbReference type="Pfam" id="PF07730">
    <property type="entry name" value="HisKA_3"/>
    <property type="match status" value="1"/>
</dbReference>
<accession>A0A6G3TME3</accession>
<evidence type="ECO:0000256" key="7">
    <source>
        <dbReference type="ARBA" id="ARBA00022840"/>
    </source>
</evidence>
<dbReference type="PANTHER" id="PTHR24421">
    <property type="entry name" value="NITRATE/NITRITE SENSOR PROTEIN NARX-RELATED"/>
    <property type="match status" value="1"/>
</dbReference>
<dbReference type="InterPro" id="IPR050482">
    <property type="entry name" value="Sensor_HK_TwoCompSys"/>
</dbReference>
<dbReference type="GO" id="GO:0016020">
    <property type="term" value="C:membrane"/>
    <property type="evidence" value="ECO:0007669"/>
    <property type="project" value="InterPro"/>
</dbReference>